<accession>A0A6A4WNX5</accession>
<keyword evidence="1" id="KW-1015">Disulfide bond</keyword>
<dbReference type="Gene3D" id="2.60.120.290">
    <property type="entry name" value="Spermadhesin, CUB domain"/>
    <property type="match status" value="3"/>
</dbReference>
<feature type="domain" description="CUB" evidence="3">
    <location>
        <begin position="415"/>
        <end position="545"/>
    </location>
</feature>
<evidence type="ECO:0000313" key="4">
    <source>
        <dbReference type="EMBL" id="KAF0307763.1"/>
    </source>
</evidence>
<comment type="caution">
    <text evidence="2">Lacks conserved residue(s) required for the propagation of feature annotation.</text>
</comment>
<reference evidence="4 5" key="1">
    <citation type="submission" date="2019-07" db="EMBL/GenBank/DDBJ databases">
        <title>Draft genome assembly of a fouling barnacle, Amphibalanus amphitrite (Darwin, 1854): The first reference genome for Thecostraca.</title>
        <authorList>
            <person name="Kim W."/>
        </authorList>
    </citation>
    <scope>NUCLEOTIDE SEQUENCE [LARGE SCALE GENOMIC DNA]</scope>
    <source>
        <strain evidence="4">SNU_AA5</strain>
        <tissue evidence="4">Soma without cirri and trophi</tissue>
    </source>
</reference>
<dbReference type="SUPFAM" id="SSF49854">
    <property type="entry name" value="Spermadhesin, CUB domain"/>
    <property type="match status" value="4"/>
</dbReference>
<dbReference type="AlphaFoldDB" id="A0A6A4WNX5"/>
<gene>
    <name evidence="4" type="primary">sol-1</name>
    <name evidence="4" type="ORF">FJT64_020939</name>
</gene>
<evidence type="ECO:0000256" key="1">
    <source>
        <dbReference type="ARBA" id="ARBA00023157"/>
    </source>
</evidence>
<dbReference type="InterPro" id="IPR035914">
    <property type="entry name" value="Sperma_CUB_dom_sf"/>
</dbReference>
<name>A0A6A4WNX5_AMPAM</name>
<evidence type="ECO:0000313" key="5">
    <source>
        <dbReference type="Proteomes" id="UP000440578"/>
    </source>
</evidence>
<dbReference type="PANTHER" id="PTHR47537">
    <property type="entry name" value="CUBILIN"/>
    <property type="match status" value="1"/>
</dbReference>
<evidence type="ECO:0000259" key="3">
    <source>
        <dbReference type="PROSITE" id="PS01180"/>
    </source>
</evidence>
<comment type="caution">
    <text evidence="4">The sequence shown here is derived from an EMBL/GenBank/DDBJ whole genome shotgun (WGS) entry which is preliminary data.</text>
</comment>
<protein>
    <submittedName>
        <fullName evidence="4">Suppressor of lurcher protein 1</fullName>
    </submittedName>
</protein>
<dbReference type="InterPro" id="IPR000859">
    <property type="entry name" value="CUB_dom"/>
</dbReference>
<dbReference type="Pfam" id="PF00431">
    <property type="entry name" value="CUB"/>
    <property type="match status" value="2"/>
</dbReference>
<dbReference type="SMART" id="SM00042">
    <property type="entry name" value="CUB"/>
    <property type="match status" value="3"/>
</dbReference>
<sequence length="588" mass="63121">MYVGCTLAVLNGSSVPEGRGQVSSRGYPAPFADRALCERHVLVAPSNHLVKLTVTDLDLEPSQSGPGSMGCLSLFLHWPDGGDHFPPVTSYQRSGDVTVCHNSSVGRSWFSASRRLSLEFVSERNPEKRRGFSAEFKFVDRDQFVTRGQRLSGGGCHLLLLSEDRQSGSIFSEGFPALSPHRNCSYTLYGSREQRVTLTAVRVALQPADSSCASGDRLVVHGGTTERAQVIAEICRSGRVVQVTSSGPYLHVTSHVTAAPDGAGGHVRRPVAGFKLEYRFEEDPGRRDLPPDLIRKGIGQLSCHQMVLSGDTRSGEVSSPGHPLTYPANILCRCRGADSVTVLGLSAGRLRLLRRLCGSGQPARVMSPDHRLLLLFATGGATGAGPTGPTGFRATYRFVRDYGLTTGVQLPTSSCAFEFRSSMLREGTFRTPNAPGYYPGNTDCHFYFIGGANETVLVQFGYFDVEGIYPCRLGSSSDYLEVDSGDRSPVDGLDYQGAGHGPPERYCGDTAPPNPLIADTGHLRLTFHSNGQFEATGFEARYRFISRAEEVAVAPAASTGAAELRLPPTGLLLLSGCLIRLCGAPGPG</sequence>
<keyword evidence="5" id="KW-1185">Reference proteome</keyword>
<organism evidence="4 5">
    <name type="scientific">Amphibalanus amphitrite</name>
    <name type="common">Striped barnacle</name>
    <name type="synonym">Balanus amphitrite</name>
    <dbReference type="NCBI Taxonomy" id="1232801"/>
    <lineage>
        <taxon>Eukaryota</taxon>
        <taxon>Metazoa</taxon>
        <taxon>Ecdysozoa</taxon>
        <taxon>Arthropoda</taxon>
        <taxon>Crustacea</taxon>
        <taxon>Multicrustacea</taxon>
        <taxon>Cirripedia</taxon>
        <taxon>Thoracica</taxon>
        <taxon>Thoracicalcarea</taxon>
        <taxon>Balanomorpha</taxon>
        <taxon>Balanoidea</taxon>
        <taxon>Balanidae</taxon>
        <taxon>Amphibalaninae</taxon>
        <taxon>Amphibalanus</taxon>
    </lineage>
</organism>
<dbReference type="CDD" id="cd00041">
    <property type="entry name" value="CUB"/>
    <property type="match status" value="2"/>
</dbReference>
<dbReference type="OrthoDB" id="6369184at2759"/>
<proteinExistence type="predicted"/>
<evidence type="ECO:0000256" key="2">
    <source>
        <dbReference type="PROSITE-ProRule" id="PRU00059"/>
    </source>
</evidence>
<dbReference type="EMBL" id="VIIS01000544">
    <property type="protein sequence ID" value="KAF0307763.1"/>
    <property type="molecule type" value="Genomic_DNA"/>
</dbReference>
<dbReference type="GO" id="GO:0005886">
    <property type="term" value="C:plasma membrane"/>
    <property type="evidence" value="ECO:0007669"/>
    <property type="project" value="TreeGrafter"/>
</dbReference>
<dbReference type="PANTHER" id="PTHR47537:SF2">
    <property type="entry name" value="CUBILIN"/>
    <property type="match status" value="1"/>
</dbReference>
<feature type="domain" description="CUB" evidence="3">
    <location>
        <begin position="5"/>
        <end position="139"/>
    </location>
</feature>
<dbReference type="Proteomes" id="UP000440578">
    <property type="component" value="Unassembled WGS sequence"/>
</dbReference>
<dbReference type="PROSITE" id="PS01180">
    <property type="entry name" value="CUB"/>
    <property type="match status" value="2"/>
</dbReference>
<dbReference type="InterPro" id="IPR053207">
    <property type="entry name" value="Non-NMDA_GluR_Accessory"/>
</dbReference>